<proteinExistence type="predicted"/>
<organism evidence="1 2">
    <name type="scientific">Hyella patelloides LEGE 07179</name>
    <dbReference type="NCBI Taxonomy" id="945734"/>
    <lineage>
        <taxon>Bacteria</taxon>
        <taxon>Bacillati</taxon>
        <taxon>Cyanobacteriota</taxon>
        <taxon>Cyanophyceae</taxon>
        <taxon>Pleurocapsales</taxon>
        <taxon>Hyellaceae</taxon>
        <taxon>Hyella</taxon>
    </lineage>
</organism>
<name>A0A563W384_9CYAN</name>
<gene>
    <name evidence="1" type="ORF">H1P_70034</name>
</gene>
<dbReference type="Proteomes" id="UP000320055">
    <property type="component" value="Unassembled WGS sequence"/>
</dbReference>
<accession>A0A563W384</accession>
<protein>
    <submittedName>
        <fullName evidence="1">Uncharacterized protein</fullName>
    </submittedName>
</protein>
<sequence>MKTRTPSGDGNDIIKHNIFNNTIKNFENTYPVRGWKPYDNLVLRWNFTYNHL</sequence>
<reference evidence="1 2" key="1">
    <citation type="submission" date="2019-01" db="EMBL/GenBank/DDBJ databases">
        <authorList>
            <person name="Brito A."/>
        </authorList>
    </citation>
    <scope>NUCLEOTIDE SEQUENCE [LARGE SCALE GENOMIC DNA]</scope>
    <source>
        <strain evidence="1">1</strain>
    </source>
</reference>
<dbReference type="AlphaFoldDB" id="A0A563W384"/>
<keyword evidence="2" id="KW-1185">Reference proteome</keyword>
<evidence type="ECO:0000313" key="1">
    <source>
        <dbReference type="EMBL" id="VEP18151.1"/>
    </source>
</evidence>
<dbReference type="EMBL" id="CAACVJ010000667">
    <property type="protein sequence ID" value="VEP18151.1"/>
    <property type="molecule type" value="Genomic_DNA"/>
</dbReference>
<evidence type="ECO:0000313" key="2">
    <source>
        <dbReference type="Proteomes" id="UP000320055"/>
    </source>
</evidence>